<comment type="catalytic activity">
    <reaction evidence="2">
        <text>glycyl-tRNA(Ala) + H2O = tRNA(Ala) + glycine + H(+)</text>
        <dbReference type="Rhea" id="RHEA:53744"/>
        <dbReference type="Rhea" id="RHEA-COMP:9657"/>
        <dbReference type="Rhea" id="RHEA-COMP:13640"/>
        <dbReference type="ChEBI" id="CHEBI:15377"/>
        <dbReference type="ChEBI" id="CHEBI:15378"/>
        <dbReference type="ChEBI" id="CHEBI:57305"/>
        <dbReference type="ChEBI" id="CHEBI:78442"/>
        <dbReference type="ChEBI" id="CHEBI:78522"/>
    </reaction>
</comment>
<evidence type="ECO:0000313" key="3">
    <source>
        <dbReference type="EMBL" id="SFQ44013.1"/>
    </source>
</evidence>
<keyword evidence="4" id="KW-1185">Reference proteome</keyword>
<name>A0A1I5YIH1_9BACT</name>
<comment type="similarity">
    <text evidence="1 2">Belongs to the DTD family.</text>
</comment>
<comment type="subcellular location">
    <subcellularLocation>
        <location evidence="2">Cytoplasm</location>
    </subcellularLocation>
</comment>
<feature type="short sequence motif" description="Gly-cisPro motif, important for rejection of L-amino acids" evidence="2">
    <location>
        <begin position="149"/>
        <end position="150"/>
    </location>
</feature>
<keyword evidence="2" id="KW-0378">Hydrolase</keyword>
<dbReference type="Gene3D" id="3.50.80.10">
    <property type="entry name" value="D-tyrosyl-tRNA(Tyr) deacylase"/>
    <property type="match status" value="1"/>
</dbReference>
<dbReference type="NCBIfam" id="TIGR00256">
    <property type="entry name" value="D-aminoacyl-tRNA deacylase"/>
    <property type="match status" value="1"/>
</dbReference>
<protein>
    <recommendedName>
        <fullName evidence="2">D-aminoacyl-tRNA deacylase</fullName>
        <shortName evidence="2">DTD</shortName>
        <ecNumber evidence="2">3.1.1.96</ecNumber>
    </recommendedName>
    <alternativeName>
        <fullName evidence="2">Gly-tRNA(Ala) deacylase</fullName>
        <ecNumber evidence="2">3.1.1.-</ecNumber>
    </alternativeName>
</protein>
<dbReference type="CDD" id="cd00563">
    <property type="entry name" value="Dtyr_deacylase"/>
    <property type="match status" value="1"/>
</dbReference>
<dbReference type="Pfam" id="PF02580">
    <property type="entry name" value="Tyr_Deacylase"/>
    <property type="match status" value="1"/>
</dbReference>
<dbReference type="SUPFAM" id="SSF69500">
    <property type="entry name" value="DTD-like"/>
    <property type="match status" value="1"/>
</dbReference>
<keyword evidence="2" id="KW-0820">tRNA-binding</keyword>
<dbReference type="InterPro" id="IPR003732">
    <property type="entry name" value="Daa-tRNA_deacyls_DTD"/>
</dbReference>
<dbReference type="GO" id="GO:0000049">
    <property type="term" value="F:tRNA binding"/>
    <property type="evidence" value="ECO:0007669"/>
    <property type="project" value="UniProtKB-UniRule"/>
</dbReference>
<dbReference type="HAMAP" id="MF_00518">
    <property type="entry name" value="Deacylase_Dtd"/>
    <property type="match status" value="1"/>
</dbReference>
<comment type="subunit">
    <text evidence="2">Homodimer.</text>
</comment>
<dbReference type="STRING" id="1079859.SAMN04515674_11914"/>
<dbReference type="GO" id="GO:0043908">
    <property type="term" value="F:Ser(Gly)-tRNA(Ala) hydrolase activity"/>
    <property type="evidence" value="ECO:0007669"/>
    <property type="project" value="UniProtKB-UniRule"/>
</dbReference>
<dbReference type="PANTHER" id="PTHR10472">
    <property type="entry name" value="D-TYROSYL-TRNA TYR DEACYLASE"/>
    <property type="match status" value="1"/>
</dbReference>
<keyword evidence="2" id="KW-0963">Cytoplasm</keyword>
<dbReference type="EC" id="3.1.1.-" evidence="2"/>
<reference evidence="3 4" key="1">
    <citation type="submission" date="2016-10" db="EMBL/GenBank/DDBJ databases">
        <authorList>
            <person name="de Groot N.N."/>
        </authorList>
    </citation>
    <scope>NUCLEOTIDE SEQUENCE [LARGE SCALE GENOMIC DNA]</scope>
    <source>
        <strain evidence="4">E92,LMG 26720,CCM 7988</strain>
    </source>
</reference>
<dbReference type="GO" id="GO:0019478">
    <property type="term" value="P:D-amino acid catabolic process"/>
    <property type="evidence" value="ECO:0007669"/>
    <property type="project" value="UniProtKB-UniRule"/>
</dbReference>
<dbReference type="GO" id="GO:0106026">
    <property type="term" value="F:Gly-tRNA(Ala) deacylase activity"/>
    <property type="evidence" value="ECO:0007669"/>
    <property type="project" value="UniProtKB-UniRule"/>
</dbReference>
<dbReference type="PANTHER" id="PTHR10472:SF5">
    <property type="entry name" value="D-AMINOACYL-TRNA DEACYLASE 1"/>
    <property type="match status" value="1"/>
</dbReference>
<evidence type="ECO:0000256" key="1">
    <source>
        <dbReference type="ARBA" id="ARBA00009673"/>
    </source>
</evidence>
<dbReference type="Proteomes" id="UP000199306">
    <property type="component" value="Unassembled WGS sequence"/>
</dbReference>
<evidence type="ECO:0000256" key="2">
    <source>
        <dbReference type="HAMAP-Rule" id="MF_00518"/>
    </source>
</evidence>
<dbReference type="GO" id="GO:0051500">
    <property type="term" value="F:D-tyrosyl-tRNA(Tyr) deacylase activity"/>
    <property type="evidence" value="ECO:0007669"/>
    <property type="project" value="TreeGrafter"/>
</dbReference>
<gene>
    <name evidence="2" type="primary">dtd</name>
    <name evidence="3" type="ORF">SAMN04515674_11914</name>
</gene>
<dbReference type="AlphaFoldDB" id="A0A1I5YIH1"/>
<comment type="catalytic activity">
    <reaction evidence="2">
        <text>a D-aminoacyl-tRNA + H2O = a tRNA + a D-alpha-amino acid + H(+)</text>
        <dbReference type="Rhea" id="RHEA:13953"/>
        <dbReference type="Rhea" id="RHEA-COMP:10123"/>
        <dbReference type="Rhea" id="RHEA-COMP:10124"/>
        <dbReference type="ChEBI" id="CHEBI:15377"/>
        <dbReference type="ChEBI" id="CHEBI:15378"/>
        <dbReference type="ChEBI" id="CHEBI:59871"/>
        <dbReference type="ChEBI" id="CHEBI:78442"/>
        <dbReference type="ChEBI" id="CHEBI:79333"/>
        <dbReference type="EC" id="3.1.1.96"/>
    </reaction>
</comment>
<dbReference type="EMBL" id="FOXH01000019">
    <property type="protein sequence ID" value="SFQ44013.1"/>
    <property type="molecule type" value="Genomic_DNA"/>
</dbReference>
<organism evidence="3 4">
    <name type="scientific">Pseudarcicella hirudinis</name>
    <dbReference type="NCBI Taxonomy" id="1079859"/>
    <lineage>
        <taxon>Bacteria</taxon>
        <taxon>Pseudomonadati</taxon>
        <taxon>Bacteroidota</taxon>
        <taxon>Cytophagia</taxon>
        <taxon>Cytophagales</taxon>
        <taxon>Flectobacillaceae</taxon>
        <taxon>Pseudarcicella</taxon>
    </lineage>
</organism>
<dbReference type="EC" id="3.1.1.96" evidence="2"/>
<dbReference type="FunFam" id="3.50.80.10:FF:000001">
    <property type="entry name" value="D-aminoacyl-tRNA deacylase"/>
    <property type="match status" value="1"/>
</dbReference>
<proteinExistence type="inferred from homology"/>
<dbReference type="GO" id="GO:0005737">
    <property type="term" value="C:cytoplasm"/>
    <property type="evidence" value="ECO:0007669"/>
    <property type="project" value="UniProtKB-SubCell"/>
</dbReference>
<keyword evidence="2" id="KW-0694">RNA-binding</keyword>
<sequence length="161" mass="17851">MWLQWSYNKTNMIAVIQRVTEASVRIDGEIKGAISQGFLILLGITHLDTQEDTEWLSRKIIGLRVFSDSEGKMNLDLLATEGSILLISQFTLHASTKKGNRPSFLEAAKPEVAIPLYQSMITQLESDLGKTIQTGEFGADMKVSLLNDGPVTIIIDSKNRI</sequence>
<comment type="domain">
    <text evidence="2">A Gly-cisPro motif from one monomer fits into the active site of the other monomer to allow specific chiral rejection of L-amino acids.</text>
</comment>
<dbReference type="InterPro" id="IPR023509">
    <property type="entry name" value="DTD-like_sf"/>
</dbReference>
<comment type="function">
    <text evidence="2">An aminoacyl-tRNA editing enzyme that deacylates mischarged D-aminoacyl-tRNAs. Also deacylates mischarged glycyl-tRNA(Ala), protecting cells against glycine mischarging by AlaRS. Acts via tRNA-based rather than protein-based catalysis; rejects L-amino acids rather than detecting D-amino acids in the active site. By recycling D-aminoacyl-tRNA to D-amino acids and free tRNA molecules, this enzyme counteracts the toxicity associated with the formation of D-aminoacyl-tRNA entities in vivo and helps enforce protein L-homochirality.</text>
</comment>
<evidence type="ECO:0000313" key="4">
    <source>
        <dbReference type="Proteomes" id="UP000199306"/>
    </source>
</evidence>
<accession>A0A1I5YIH1</accession>